<gene>
    <name evidence="1" type="ORF">FYC77_18990</name>
</gene>
<dbReference type="RefSeq" id="WP_149083072.1">
    <property type="nucleotide sequence ID" value="NZ_VTAW01000045.1"/>
</dbReference>
<protein>
    <submittedName>
        <fullName evidence="1">Uncharacterized protein</fullName>
    </submittedName>
</protein>
<accession>A0A5D5AF36</accession>
<evidence type="ECO:0000313" key="2">
    <source>
        <dbReference type="Proteomes" id="UP000324104"/>
    </source>
</evidence>
<sequence length="67" mass="7134">MVAFSTALGTDRLFGLSNLPEPDRVATVEVAVDGRLRRSGDVFDLGFAVEARLVPSGTVTTMSSTYI</sequence>
<evidence type="ECO:0000313" key="1">
    <source>
        <dbReference type="EMBL" id="TYT60399.1"/>
    </source>
</evidence>
<reference evidence="1 2" key="1">
    <citation type="submission" date="2019-08" db="EMBL/GenBank/DDBJ databases">
        <title>Archaea genome.</title>
        <authorList>
            <person name="Kajale S."/>
            <person name="Shouche Y."/>
            <person name="Deshpande N."/>
            <person name="Sharma A."/>
        </authorList>
    </citation>
    <scope>NUCLEOTIDE SEQUENCE [LARGE SCALE GENOMIC DNA]</scope>
    <source>
        <strain evidence="1 2">ESP3B_9</strain>
    </source>
</reference>
<dbReference type="EMBL" id="VTAW01000045">
    <property type="protein sequence ID" value="TYT60399.1"/>
    <property type="molecule type" value="Genomic_DNA"/>
</dbReference>
<dbReference type="Proteomes" id="UP000324104">
    <property type="component" value="Unassembled WGS sequence"/>
</dbReference>
<organism evidence="1 2">
    <name type="scientific">Natrialba swarupiae</name>
    <dbReference type="NCBI Taxonomy" id="2448032"/>
    <lineage>
        <taxon>Archaea</taxon>
        <taxon>Methanobacteriati</taxon>
        <taxon>Methanobacteriota</taxon>
        <taxon>Stenosarchaea group</taxon>
        <taxon>Halobacteria</taxon>
        <taxon>Halobacteriales</taxon>
        <taxon>Natrialbaceae</taxon>
        <taxon>Natrialba</taxon>
    </lineage>
</organism>
<keyword evidence="2" id="KW-1185">Reference proteome</keyword>
<name>A0A5D5AF36_9EURY</name>
<dbReference type="AlphaFoldDB" id="A0A5D5AF36"/>
<proteinExistence type="predicted"/>
<comment type="caution">
    <text evidence="1">The sequence shown here is derived from an EMBL/GenBank/DDBJ whole genome shotgun (WGS) entry which is preliminary data.</text>
</comment>